<dbReference type="Proteomes" id="UP001152607">
    <property type="component" value="Unassembled WGS sequence"/>
</dbReference>
<feature type="region of interest" description="Disordered" evidence="1">
    <location>
        <begin position="142"/>
        <end position="169"/>
    </location>
</feature>
<feature type="compositionally biased region" description="Low complexity" evidence="1">
    <location>
        <begin position="142"/>
        <end position="161"/>
    </location>
</feature>
<sequence length="414" mass="44519">MGPLAGRRWSRIPSLLLLASTILPSIQASAIFSRQSSQCGGKPDLQQCGGDFPSEFCCSADSTCTRLNSTDIQSVICCPKGENCDAIQPLDCDASLYNATLHPENQIHISDTDVKLQKCGASCCPPGYTCNGNICIASKQKPSSSSSATPSATKPASASQTDECPPVPTAHAAPSFDGKAFAAGFFPGIVVGALGVIGLMWIIKKRKKTDEKRYSGDFGHVARTISDPIYNPMYSDRTDFIRRPSHSTTNTAPSVQKNIGTRAAGGGAVEGFTPRIKSMWDRTPKLGIGVWSGLPTTPQPTAHNGDRDPYRTPVAVQEPTPERTRSKRRRKKSKRTTDALSTSSETIEVLMPPAASLAPAPAFLQPPKAPGMRENRFTQDSGHTTFTKLMERAGYGDDTTNDVRNFSSGQQRNY</sequence>
<feature type="compositionally biased region" description="Low complexity" evidence="1">
    <location>
        <begin position="350"/>
        <end position="366"/>
    </location>
</feature>
<evidence type="ECO:0000313" key="5">
    <source>
        <dbReference type="Proteomes" id="UP001152607"/>
    </source>
</evidence>
<organism evidence="4 5">
    <name type="scientific">Periconia digitata</name>
    <dbReference type="NCBI Taxonomy" id="1303443"/>
    <lineage>
        <taxon>Eukaryota</taxon>
        <taxon>Fungi</taxon>
        <taxon>Dikarya</taxon>
        <taxon>Ascomycota</taxon>
        <taxon>Pezizomycotina</taxon>
        <taxon>Dothideomycetes</taxon>
        <taxon>Pleosporomycetidae</taxon>
        <taxon>Pleosporales</taxon>
        <taxon>Massarineae</taxon>
        <taxon>Periconiaceae</taxon>
        <taxon>Periconia</taxon>
    </lineage>
</organism>
<feature type="region of interest" description="Disordered" evidence="1">
    <location>
        <begin position="290"/>
        <end position="414"/>
    </location>
</feature>
<dbReference type="OrthoDB" id="5338512at2759"/>
<keyword evidence="3" id="KW-0732">Signal</keyword>
<accession>A0A9W4XS74</accession>
<keyword evidence="2" id="KW-1133">Transmembrane helix</keyword>
<keyword evidence="5" id="KW-1185">Reference proteome</keyword>
<gene>
    <name evidence="4" type="ORF">PDIGIT_LOCUS14843</name>
</gene>
<dbReference type="AlphaFoldDB" id="A0A9W4XS74"/>
<feature type="compositionally biased region" description="Polar residues" evidence="1">
    <location>
        <begin position="402"/>
        <end position="414"/>
    </location>
</feature>
<feature type="signal peptide" evidence="3">
    <location>
        <begin position="1"/>
        <end position="28"/>
    </location>
</feature>
<keyword evidence="2" id="KW-0472">Membrane</keyword>
<proteinExistence type="predicted"/>
<feature type="transmembrane region" description="Helical" evidence="2">
    <location>
        <begin position="180"/>
        <end position="203"/>
    </location>
</feature>
<evidence type="ECO:0000256" key="3">
    <source>
        <dbReference type="SAM" id="SignalP"/>
    </source>
</evidence>
<keyword evidence="2" id="KW-0812">Transmembrane</keyword>
<evidence type="ECO:0000313" key="4">
    <source>
        <dbReference type="EMBL" id="CAI6341643.1"/>
    </source>
</evidence>
<name>A0A9W4XS74_9PLEO</name>
<feature type="compositionally biased region" description="Basic residues" evidence="1">
    <location>
        <begin position="325"/>
        <end position="334"/>
    </location>
</feature>
<feature type="compositionally biased region" description="Polar residues" evidence="1">
    <location>
        <begin position="246"/>
        <end position="259"/>
    </location>
</feature>
<feature type="region of interest" description="Disordered" evidence="1">
    <location>
        <begin position="243"/>
        <end position="270"/>
    </location>
</feature>
<comment type="caution">
    <text evidence="4">The sequence shown here is derived from an EMBL/GenBank/DDBJ whole genome shotgun (WGS) entry which is preliminary data.</text>
</comment>
<feature type="chain" id="PRO_5040922512" evidence="3">
    <location>
        <begin position="29"/>
        <end position="414"/>
    </location>
</feature>
<reference evidence="4" key="1">
    <citation type="submission" date="2023-01" db="EMBL/GenBank/DDBJ databases">
        <authorList>
            <person name="Van Ghelder C."/>
            <person name="Rancurel C."/>
        </authorList>
    </citation>
    <scope>NUCLEOTIDE SEQUENCE</scope>
    <source>
        <strain evidence="4">CNCM I-4278</strain>
    </source>
</reference>
<evidence type="ECO:0000256" key="1">
    <source>
        <dbReference type="SAM" id="MobiDB-lite"/>
    </source>
</evidence>
<protein>
    <submittedName>
        <fullName evidence="4">Uncharacterized protein</fullName>
    </submittedName>
</protein>
<dbReference type="EMBL" id="CAOQHR010000012">
    <property type="protein sequence ID" value="CAI6341643.1"/>
    <property type="molecule type" value="Genomic_DNA"/>
</dbReference>
<feature type="compositionally biased region" description="Polar residues" evidence="1">
    <location>
        <begin position="378"/>
        <end position="387"/>
    </location>
</feature>
<evidence type="ECO:0000256" key="2">
    <source>
        <dbReference type="SAM" id="Phobius"/>
    </source>
</evidence>